<dbReference type="InterPro" id="IPR006011">
    <property type="entry name" value="Syntaxin_N"/>
</dbReference>
<evidence type="ECO:0000256" key="2">
    <source>
        <dbReference type="ARBA" id="ARBA00009063"/>
    </source>
</evidence>
<dbReference type="Pfam" id="PF00804">
    <property type="entry name" value="Syntaxin"/>
    <property type="match status" value="1"/>
</dbReference>
<protein>
    <submittedName>
        <fullName evidence="7">Syntaxin 19</fullName>
    </submittedName>
</protein>
<dbReference type="SMART" id="SM00503">
    <property type="entry name" value="SynN"/>
    <property type="match status" value="1"/>
</dbReference>
<dbReference type="SMART" id="SM00397">
    <property type="entry name" value="t_SNARE"/>
    <property type="match status" value="1"/>
</dbReference>
<evidence type="ECO:0000313" key="8">
    <source>
        <dbReference type="Proteomes" id="UP000694523"/>
    </source>
</evidence>
<evidence type="ECO:0000256" key="3">
    <source>
        <dbReference type="ARBA" id="ARBA00022448"/>
    </source>
</evidence>
<dbReference type="InterPro" id="IPR045242">
    <property type="entry name" value="Syntaxin"/>
</dbReference>
<dbReference type="GO" id="GO:0031201">
    <property type="term" value="C:SNARE complex"/>
    <property type="evidence" value="ECO:0007669"/>
    <property type="project" value="TreeGrafter"/>
</dbReference>
<evidence type="ECO:0000259" key="6">
    <source>
        <dbReference type="PROSITE" id="PS50192"/>
    </source>
</evidence>
<dbReference type="InterPro" id="IPR010989">
    <property type="entry name" value="SNARE"/>
</dbReference>
<dbReference type="GO" id="GO:0008021">
    <property type="term" value="C:synaptic vesicle"/>
    <property type="evidence" value="ECO:0007669"/>
    <property type="project" value="TreeGrafter"/>
</dbReference>
<dbReference type="Proteomes" id="UP000694523">
    <property type="component" value="Unplaced"/>
</dbReference>
<proteinExistence type="inferred from homology"/>
<sequence>GDVVVIAPEAVVFEEEPVIENIMSEVQKIRDDITALDVLKVSQQQKTLVATMRRFSVMKKESSITRDIKLQAESIHRRLDALSKQVQKTEELEGTASVTVRIQRSQHAALSQKFHQVMRLYNESLLSKQERCKDFIIRQLEVFNENLLNDQRITRSQLSEIEQRHKELLNLESNMKELRDLFMDIFLLVEEQSAFIDHVQTNVEQIQDYVAVSNEKFKLAAKYKKKNPIRQVCCCCCPPWRCCL</sequence>
<dbReference type="GO" id="GO:0048278">
    <property type="term" value="P:vesicle docking"/>
    <property type="evidence" value="ECO:0007669"/>
    <property type="project" value="TreeGrafter"/>
</dbReference>
<dbReference type="GO" id="GO:0006886">
    <property type="term" value="P:intracellular protein transport"/>
    <property type="evidence" value="ECO:0007669"/>
    <property type="project" value="TreeGrafter"/>
</dbReference>
<keyword evidence="3" id="KW-0813">Transport</keyword>
<dbReference type="GO" id="GO:0005484">
    <property type="term" value="F:SNAP receptor activity"/>
    <property type="evidence" value="ECO:0007669"/>
    <property type="project" value="TreeGrafter"/>
</dbReference>
<evidence type="ECO:0000256" key="4">
    <source>
        <dbReference type="ARBA" id="ARBA00023054"/>
    </source>
</evidence>
<dbReference type="GO" id="GO:0048787">
    <property type="term" value="C:presynaptic active zone membrane"/>
    <property type="evidence" value="ECO:0007669"/>
    <property type="project" value="TreeGrafter"/>
</dbReference>
<reference evidence="7" key="2">
    <citation type="submission" date="2025-09" db="UniProtKB">
        <authorList>
            <consortium name="Ensembl"/>
        </authorList>
    </citation>
    <scope>IDENTIFICATION</scope>
</reference>
<dbReference type="AlphaFoldDB" id="A0A8C6SAG9"/>
<evidence type="ECO:0000313" key="7">
    <source>
        <dbReference type="Ensembl" id="ENSNMLP00000003233.1"/>
    </source>
</evidence>
<evidence type="ECO:0000256" key="1">
    <source>
        <dbReference type="ARBA" id="ARBA00004184"/>
    </source>
</evidence>
<dbReference type="PANTHER" id="PTHR19957:SF29">
    <property type="entry name" value="SYNTAXIN-19"/>
    <property type="match status" value="1"/>
</dbReference>
<evidence type="ECO:0000256" key="5">
    <source>
        <dbReference type="ARBA" id="ARBA00023136"/>
    </source>
</evidence>
<dbReference type="FunFam" id="1.20.5.110:FF:000022">
    <property type="entry name" value="Syntaxin 19"/>
    <property type="match status" value="1"/>
</dbReference>
<accession>A0A8C6SAG9</accession>
<dbReference type="GO" id="GO:0000149">
    <property type="term" value="F:SNARE binding"/>
    <property type="evidence" value="ECO:0007669"/>
    <property type="project" value="TreeGrafter"/>
</dbReference>
<reference evidence="7" key="1">
    <citation type="submission" date="2025-08" db="UniProtKB">
        <authorList>
            <consortium name="Ensembl"/>
        </authorList>
    </citation>
    <scope>IDENTIFICATION</scope>
</reference>
<dbReference type="PANTHER" id="PTHR19957">
    <property type="entry name" value="SYNTAXIN"/>
    <property type="match status" value="1"/>
</dbReference>
<keyword evidence="4" id="KW-0175">Coiled coil</keyword>
<organism evidence="7 8">
    <name type="scientific">Neogobius melanostomus</name>
    <name type="common">round goby</name>
    <dbReference type="NCBI Taxonomy" id="47308"/>
    <lineage>
        <taxon>Eukaryota</taxon>
        <taxon>Metazoa</taxon>
        <taxon>Chordata</taxon>
        <taxon>Craniata</taxon>
        <taxon>Vertebrata</taxon>
        <taxon>Euteleostomi</taxon>
        <taxon>Actinopterygii</taxon>
        <taxon>Neopterygii</taxon>
        <taxon>Teleostei</taxon>
        <taxon>Neoteleostei</taxon>
        <taxon>Acanthomorphata</taxon>
        <taxon>Gobiaria</taxon>
        <taxon>Gobiiformes</taxon>
        <taxon>Gobioidei</taxon>
        <taxon>Gobiidae</taxon>
        <taxon>Benthophilinae</taxon>
        <taxon>Neogobiini</taxon>
        <taxon>Neogobius</taxon>
    </lineage>
</organism>
<feature type="domain" description="T-SNARE coiled-coil homology" evidence="6">
    <location>
        <begin position="158"/>
        <end position="220"/>
    </location>
</feature>
<comment type="similarity">
    <text evidence="2">Belongs to the syntaxin family.</text>
</comment>
<dbReference type="PROSITE" id="PS50192">
    <property type="entry name" value="T_SNARE"/>
    <property type="match status" value="1"/>
</dbReference>
<comment type="subcellular location">
    <subcellularLocation>
        <location evidence="1">Endomembrane system</location>
        <topology evidence="1">Peripheral membrane protein</topology>
    </subcellularLocation>
</comment>
<dbReference type="Gene3D" id="1.20.58.70">
    <property type="match status" value="1"/>
</dbReference>
<dbReference type="Ensembl" id="ENSNMLT00000003708.1">
    <property type="protein sequence ID" value="ENSNMLP00000003233.1"/>
    <property type="gene ID" value="ENSNMLG00000002337.1"/>
</dbReference>
<keyword evidence="8" id="KW-1185">Reference proteome</keyword>
<dbReference type="Gene3D" id="1.20.5.110">
    <property type="match status" value="1"/>
</dbReference>
<dbReference type="SUPFAM" id="SSF47661">
    <property type="entry name" value="t-snare proteins"/>
    <property type="match status" value="1"/>
</dbReference>
<keyword evidence="5" id="KW-0472">Membrane</keyword>
<dbReference type="InterPro" id="IPR000727">
    <property type="entry name" value="T_SNARE_dom"/>
</dbReference>
<name>A0A8C6SAG9_9GOBI</name>
<dbReference type="GO" id="GO:0031629">
    <property type="term" value="P:synaptic vesicle fusion to presynaptic active zone membrane"/>
    <property type="evidence" value="ECO:0007669"/>
    <property type="project" value="TreeGrafter"/>
</dbReference>